<dbReference type="HOGENOM" id="CLU_024251_2_1_6"/>
<dbReference type="PANTHER" id="PTHR21139">
    <property type="entry name" value="TRIOSEPHOSPHATE ISOMERASE"/>
    <property type="match status" value="1"/>
</dbReference>
<dbReference type="PANTHER" id="PTHR21139:SF42">
    <property type="entry name" value="TRIOSEPHOSPHATE ISOMERASE"/>
    <property type="match status" value="1"/>
</dbReference>
<proteinExistence type="inferred from homology"/>
<dbReference type="GO" id="GO:0019563">
    <property type="term" value="P:glycerol catabolic process"/>
    <property type="evidence" value="ECO:0007669"/>
    <property type="project" value="TreeGrafter"/>
</dbReference>
<dbReference type="GO" id="GO:0006094">
    <property type="term" value="P:gluconeogenesis"/>
    <property type="evidence" value="ECO:0007669"/>
    <property type="project" value="UniProtKB-UniRule"/>
</dbReference>
<comment type="subunit">
    <text evidence="8 9">Homodimer.</text>
</comment>
<dbReference type="PROSITE" id="PS51440">
    <property type="entry name" value="TIM_2"/>
    <property type="match status" value="1"/>
</dbReference>
<gene>
    <name evidence="8" type="primary">tpiA</name>
    <name evidence="10" type="ordered locus">Q7A_366</name>
</gene>
<dbReference type="FunFam" id="3.20.20.70:FF:000016">
    <property type="entry name" value="Triosephosphate isomerase"/>
    <property type="match status" value="1"/>
</dbReference>
<dbReference type="GO" id="GO:0006096">
    <property type="term" value="P:glycolytic process"/>
    <property type="evidence" value="ECO:0007669"/>
    <property type="project" value="UniProtKB-UniRule"/>
</dbReference>
<feature type="binding site" evidence="8">
    <location>
        <begin position="9"/>
        <end position="11"/>
    </location>
    <ligand>
        <name>substrate</name>
    </ligand>
</feature>
<protein>
    <recommendedName>
        <fullName evidence="8 9">Triosephosphate isomerase</fullName>
        <shortName evidence="8">TIM</shortName>
        <shortName evidence="8">TPI</shortName>
        <ecNumber evidence="8 9">5.3.1.1</ecNumber>
    </recommendedName>
    <alternativeName>
        <fullName evidence="8">Triose-phosphate isomerase</fullName>
    </alternativeName>
</protein>
<evidence type="ECO:0000256" key="4">
    <source>
        <dbReference type="ARBA" id="ARBA00022432"/>
    </source>
</evidence>
<reference evidence="10 11" key="1">
    <citation type="journal article" date="2012" name="J. Bacteriol.">
        <title>Complete genome sequences of Methylophaga sp. strain JAM1 and Methylophaga sp. strain JAM7.</title>
        <authorList>
            <person name="Villeneuve C."/>
            <person name="Martineau C."/>
            <person name="Mauffrey F."/>
            <person name="Villemur R."/>
        </authorList>
    </citation>
    <scope>NUCLEOTIDE SEQUENCE [LARGE SCALE GENOMIC DNA]</scope>
    <source>
        <strain evidence="10 11">JAM1</strain>
    </source>
</reference>
<name>I1XFQ4_METNJ</name>
<feature type="binding site" evidence="8">
    <location>
        <position position="190"/>
    </location>
    <ligand>
        <name>substrate</name>
    </ligand>
</feature>
<dbReference type="RefSeq" id="WP_014705598.1">
    <property type="nucleotide sequence ID" value="NC_017857.3"/>
</dbReference>
<feature type="binding site" evidence="8">
    <location>
        <position position="229"/>
    </location>
    <ligand>
        <name>substrate</name>
    </ligand>
</feature>
<sequence>MRKPLVAGNWKMNNPTESPRTLLQNILHSAHMLDSILSSSENALPIDIALFPPSVYLREAQEVLSGSRLQWGTQNVSAYDEGPYTGEISASMIKGFGCHYVLIGHSERRCLYEKLELDQYVLDQIVAEKYAQAINNDLTPIICIGETEDDYESGKTEEVIARLLDILIAHKGPKALANVVLAYEPVWAIGSGKSATPEWAQSVHSFMRQRIAKHDQASSESVRIIYGGSVKAHNAAAIFCQADVDGGLIGGASLDAEEFIQICFGATQSYTCQPGYVNVPPW</sequence>
<dbReference type="Pfam" id="PF00121">
    <property type="entry name" value="TIM"/>
    <property type="match status" value="1"/>
</dbReference>
<dbReference type="NCBIfam" id="TIGR00419">
    <property type="entry name" value="tim"/>
    <property type="match status" value="1"/>
</dbReference>
<evidence type="ECO:0000256" key="3">
    <source>
        <dbReference type="ARBA" id="ARBA00007422"/>
    </source>
</evidence>
<comment type="similarity">
    <text evidence="3 8 9">Belongs to the triosephosphate isomerase family.</text>
</comment>
<comment type="subcellular location">
    <subcellularLocation>
        <location evidence="8 9">Cytoplasm</location>
    </subcellularLocation>
</comment>
<dbReference type="UniPathway" id="UPA00109">
    <property type="reaction ID" value="UER00189"/>
</dbReference>
<dbReference type="GO" id="GO:0004807">
    <property type="term" value="F:triose-phosphate isomerase activity"/>
    <property type="evidence" value="ECO:0007669"/>
    <property type="project" value="UniProtKB-UniRule"/>
</dbReference>
<dbReference type="PROSITE" id="PS00171">
    <property type="entry name" value="TIM_1"/>
    <property type="match status" value="1"/>
</dbReference>
<evidence type="ECO:0000256" key="2">
    <source>
        <dbReference type="ARBA" id="ARBA00004939"/>
    </source>
</evidence>
<accession>I1XFQ4</accession>
<dbReference type="PATRIC" id="fig|754476.3.peg.362"/>
<comment type="function">
    <text evidence="8">Involved in the gluconeogenesis. Catalyzes stereospecifically the conversion of dihydroxyacetone phosphate (DHAP) to D-glyceraldehyde-3-phosphate (G3P).</text>
</comment>
<keyword evidence="4 8" id="KW-0312">Gluconeogenesis</keyword>
<feature type="active site" description="Proton acceptor" evidence="8">
    <location>
        <position position="184"/>
    </location>
</feature>
<dbReference type="CDD" id="cd00311">
    <property type="entry name" value="TIM"/>
    <property type="match status" value="1"/>
</dbReference>
<dbReference type="KEGG" id="mej:Q7A_366"/>
<dbReference type="InterPro" id="IPR020861">
    <property type="entry name" value="Triosephosphate_isomerase_AS"/>
</dbReference>
<dbReference type="EC" id="5.3.1.1" evidence="8 9"/>
<evidence type="ECO:0000256" key="8">
    <source>
        <dbReference type="HAMAP-Rule" id="MF_00147"/>
    </source>
</evidence>
<evidence type="ECO:0000256" key="1">
    <source>
        <dbReference type="ARBA" id="ARBA00004680"/>
    </source>
</evidence>
<reference evidence="10 11" key="2">
    <citation type="journal article" date="2013" name="Int. J. Syst. Evol. Microbiol.">
        <title>Methylophaga nitratireducenticrescens sp. nov. and Methylophaga frappieri sp. nov., isolated from the biofilm of the methanol-fed denitrification system treating the seawater at the Montreal Biodome.</title>
        <authorList>
            <person name="Villeneuve C."/>
            <person name="Martineau C."/>
            <person name="Mauffrey F."/>
            <person name="Villemur R."/>
        </authorList>
    </citation>
    <scope>NUCLEOTIDE SEQUENCE [LARGE SCALE GENOMIC DNA]</scope>
    <source>
        <strain evidence="10 11">JAM1</strain>
    </source>
</reference>
<dbReference type="eggNOG" id="COG0149">
    <property type="taxonomic scope" value="Bacteria"/>
</dbReference>
<keyword evidence="11" id="KW-1185">Reference proteome</keyword>
<evidence type="ECO:0000256" key="5">
    <source>
        <dbReference type="ARBA" id="ARBA00022490"/>
    </source>
</evidence>
<dbReference type="EMBL" id="CP003390">
    <property type="protein sequence ID" value="AFI83223.1"/>
    <property type="molecule type" value="Genomic_DNA"/>
</dbReference>
<comment type="pathway">
    <text evidence="1 8 9">Carbohydrate degradation; glycolysis; D-glyceraldehyde 3-phosphate from glycerone phosphate: step 1/1.</text>
</comment>
<dbReference type="GO" id="GO:0005829">
    <property type="term" value="C:cytosol"/>
    <property type="evidence" value="ECO:0007669"/>
    <property type="project" value="TreeGrafter"/>
</dbReference>
<dbReference type="Proteomes" id="UP000009144">
    <property type="component" value="Chromosome"/>
</dbReference>
<dbReference type="Gene3D" id="3.20.20.70">
    <property type="entry name" value="Aldolase class I"/>
    <property type="match status" value="1"/>
</dbReference>
<feature type="active site" description="Electrophile" evidence="8">
    <location>
        <position position="105"/>
    </location>
</feature>
<dbReference type="InterPro" id="IPR022896">
    <property type="entry name" value="TrioseP_Isoase_bac/euk"/>
</dbReference>
<dbReference type="SUPFAM" id="SSF51351">
    <property type="entry name" value="Triosephosphate isomerase (TIM)"/>
    <property type="match status" value="1"/>
</dbReference>
<evidence type="ECO:0000256" key="7">
    <source>
        <dbReference type="ARBA" id="ARBA00023235"/>
    </source>
</evidence>
<keyword evidence="7 8" id="KW-0413">Isomerase</keyword>
<dbReference type="HAMAP" id="MF_00147_B">
    <property type="entry name" value="TIM_B"/>
    <property type="match status" value="1"/>
</dbReference>
<organism evidence="10 11">
    <name type="scientific">Methylophaga nitratireducenticrescens</name>
    <dbReference type="NCBI Taxonomy" id="754476"/>
    <lineage>
        <taxon>Bacteria</taxon>
        <taxon>Pseudomonadati</taxon>
        <taxon>Pseudomonadota</taxon>
        <taxon>Gammaproteobacteria</taxon>
        <taxon>Thiotrichales</taxon>
        <taxon>Piscirickettsiaceae</taxon>
        <taxon>Methylophaga</taxon>
    </lineage>
</organism>
<dbReference type="InterPro" id="IPR035990">
    <property type="entry name" value="TIM_sf"/>
</dbReference>
<comment type="pathway">
    <text evidence="8 9">Carbohydrate biosynthesis; gluconeogenesis.</text>
</comment>
<dbReference type="UniPathway" id="UPA00138"/>
<dbReference type="STRING" id="754476.Q7A_366"/>
<comment type="pathway">
    <text evidence="2">Carbohydrate metabolism; erythritol degradation.</text>
</comment>
<dbReference type="AlphaFoldDB" id="I1XFQ4"/>
<evidence type="ECO:0000313" key="10">
    <source>
        <dbReference type="EMBL" id="AFI83223.1"/>
    </source>
</evidence>
<evidence type="ECO:0000256" key="9">
    <source>
        <dbReference type="RuleBase" id="RU363013"/>
    </source>
</evidence>
<dbReference type="GO" id="GO:0046166">
    <property type="term" value="P:glyceraldehyde-3-phosphate biosynthetic process"/>
    <property type="evidence" value="ECO:0007669"/>
    <property type="project" value="TreeGrafter"/>
</dbReference>
<evidence type="ECO:0000313" key="11">
    <source>
        <dbReference type="Proteomes" id="UP000009144"/>
    </source>
</evidence>
<keyword evidence="5 8" id="KW-0963">Cytoplasm</keyword>
<dbReference type="InterPro" id="IPR013785">
    <property type="entry name" value="Aldolase_TIM"/>
</dbReference>
<keyword evidence="6 8" id="KW-0324">Glycolysis</keyword>
<comment type="catalytic activity">
    <reaction evidence="8 9">
        <text>D-glyceraldehyde 3-phosphate = dihydroxyacetone phosphate</text>
        <dbReference type="Rhea" id="RHEA:18585"/>
        <dbReference type="ChEBI" id="CHEBI:57642"/>
        <dbReference type="ChEBI" id="CHEBI:59776"/>
        <dbReference type="EC" id="5.3.1.1"/>
    </reaction>
</comment>
<dbReference type="InterPro" id="IPR000652">
    <property type="entry name" value="Triosephosphate_isomerase"/>
</dbReference>
<evidence type="ECO:0000256" key="6">
    <source>
        <dbReference type="ARBA" id="ARBA00023152"/>
    </source>
</evidence>
<feature type="binding site" evidence="8">
    <location>
        <begin position="250"/>
        <end position="251"/>
    </location>
    <ligand>
        <name>substrate</name>
    </ligand>
</feature>
<dbReference type="OrthoDB" id="9809429at2"/>